<evidence type="ECO:0000256" key="4">
    <source>
        <dbReference type="ARBA" id="ARBA00022692"/>
    </source>
</evidence>
<keyword evidence="5 7" id="KW-1133">Transmembrane helix</keyword>
<proteinExistence type="predicted"/>
<name>A0A397WP18_9ARCH</name>
<keyword evidence="6 7" id="KW-0472">Membrane</keyword>
<dbReference type="GO" id="GO:0016780">
    <property type="term" value="F:phosphotransferase activity, for other substituted phosphate groups"/>
    <property type="evidence" value="ECO:0007669"/>
    <property type="project" value="InterPro"/>
</dbReference>
<evidence type="ECO:0000256" key="3">
    <source>
        <dbReference type="ARBA" id="ARBA00022679"/>
    </source>
</evidence>
<feature type="transmembrane region" description="Helical" evidence="7">
    <location>
        <begin position="115"/>
        <end position="141"/>
    </location>
</feature>
<dbReference type="Pfam" id="PF00953">
    <property type="entry name" value="Glycos_transf_4"/>
    <property type="match status" value="1"/>
</dbReference>
<protein>
    <submittedName>
        <fullName evidence="8">Glycosyl transferase family 4</fullName>
    </submittedName>
</protein>
<evidence type="ECO:0000313" key="8">
    <source>
        <dbReference type="EMBL" id="RIB35327.1"/>
    </source>
</evidence>
<feature type="transmembrane region" description="Helical" evidence="7">
    <location>
        <begin position="147"/>
        <end position="165"/>
    </location>
</feature>
<gene>
    <name evidence="8" type="ORF">BXU00_02245</name>
</gene>
<keyword evidence="2" id="KW-1003">Cell membrane</keyword>
<comment type="subcellular location">
    <subcellularLocation>
        <location evidence="1">Cell membrane</location>
        <topology evidence="1">Multi-pass membrane protein</topology>
    </subcellularLocation>
</comment>
<dbReference type="GO" id="GO:0044038">
    <property type="term" value="P:cell wall macromolecule biosynthetic process"/>
    <property type="evidence" value="ECO:0007669"/>
    <property type="project" value="TreeGrafter"/>
</dbReference>
<evidence type="ECO:0000256" key="1">
    <source>
        <dbReference type="ARBA" id="ARBA00004651"/>
    </source>
</evidence>
<dbReference type="PANTHER" id="PTHR22926:SF3">
    <property type="entry name" value="UNDECAPRENYL-PHOSPHATE ALPHA-N-ACETYLGLUCOSAMINYL 1-PHOSPHATE TRANSFERASE"/>
    <property type="match status" value="1"/>
</dbReference>
<evidence type="ECO:0000256" key="2">
    <source>
        <dbReference type="ARBA" id="ARBA00022475"/>
    </source>
</evidence>
<accession>A0A397WP18</accession>
<keyword evidence="3 8" id="KW-0808">Transferase</keyword>
<keyword evidence="4 7" id="KW-0812">Transmembrane</keyword>
<sequence length="333" mass="37155">MIEYFLSIFILLFSFLLTYSLVKRWIVLGKELGLVGRDLNKYEKPEVTEIGGFFVLLSVCISILLYVALKVYLIKTTFNLLQIFIIETVVSLSLIIGILDDVLGWKKGIKHWKRVLLTSTLALPLMVTSSGVSVINIPFIGPIDVGMLYPLVLVPIGIIGASNAFNMIAGYNGLEASMGLILFTSLAIKSYLSGLYYISYTSLITVSSILAFFIFNKYPARVFPGNSFTYGIGALYGSLIILGNMEKFGVITYTLYFIELILFLRGLKDGIYKENFGIPDEKNCLKEPYEKIYSMTHLAIKINKKIFGCATERKVVITLSLLQALICIVSLLT</sequence>
<comment type="caution">
    <text evidence="8">The sequence shown here is derived from an EMBL/GenBank/DDBJ whole genome shotgun (WGS) entry which is preliminary data.</text>
</comment>
<feature type="transmembrane region" description="Helical" evidence="7">
    <location>
        <begin position="81"/>
        <end position="103"/>
    </location>
</feature>
<organism evidence="8 9">
    <name type="scientific">Candidatus Nanoclepta minutus</name>
    <dbReference type="NCBI Taxonomy" id="1940235"/>
    <lineage>
        <taxon>Archaea</taxon>
        <taxon>Nanobdellota</taxon>
        <taxon>Candidatus Nanoclepta</taxon>
    </lineage>
</organism>
<evidence type="ECO:0000256" key="6">
    <source>
        <dbReference type="ARBA" id="ARBA00023136"/>
    </source>
</evidence>
<evidence type="ECO:0000256" key="7">
    <source>
        <dbReference type="SAM" id="Phobius"/>
    </source>
</evidence>
<reference evidence="8 9" key="1">
    <citation type="journal article" date="2018" name="Syst. Appl. Microbiol.">
        <title>A new symbiotic nanoarchaeote (Candidatus Nanoclepta minutus) and its host (Zestosphaera tikiterensis gen. nov., sp. nov.) from a New Zealand hot spring.</title>
        <authorList>
            <person name="St John E."/>
            <person name="Liu Y."/>
            <person name="Podar M."/>
            <person name="Stott M.B."/>
            <person name="Meneghin J."/>
            <person name="Chen Z."/>
            <person name="Lagutin K."/>
            <person name="Mitchell K."/>
            <person name="Reysenbach A.L."/>
        </authorList>
    </citation>
    <scope>NUCLEOTIDE SEQUENCE [LARGE SCALE GENOMIC DNA]</scope>
    <source>
        <strain evidence="8">NZ3</strain>
    </source>
</reference>
<dbReference type="InterPro" id="IPR000715">
    <property type="entry name" value="Glycosyl_transferase_4"/>
</dbReference>
<evidence type="ECO:0000256" key="5">
    <source>
        <dbReference type="ARBA" id="ARBA00022989"/>
    </source>
</evidence>
<feature type="transmembrane region" description="Helical" evidence="7">
    <location>
        <begin position="194"/>
        <end position="215"/>
    </location>
</feature>
<feature type="transmembrane region" description="Helical" evidence="7">
    <location>
        <begin position="250"/>
        <end position="267"/>
    </location>
</feature>
<feature type="transmembrane region" description="Helical" evidence="7">
    <location>
        <begin position="227"/>
        <end position="244"/>
    </location>
</feature>
<dbReference type="Proteomes" id="UP000266622">
    <property type="component" value="Unassembled WGS sequence"/>
</dbReference>
<feature type="transmembrane region" description="Helical" evidence="7">
    <location>
        <begin position="6"/>
        <end position="26"/>
    </location>
</feature>
<dbReference type="GO" id="GO:0071555">
    <property type="term" value="P:cell wall organization"/>
    <property type="evidence" value="ECO:0007669"/>
    <property type="project" value="TreeGrafter"/>
</dbReference>
<dbReference type="AlphaFoldDB" id="A0A397WP18"/>
<evidence type="ECO:0000313" key="9">
    <source>
        <dbReference type="Proteomes" id="UP000266622"/>
    </source>
</evidence>
<dbReference type="CDD" id="cd06856">
    <property type="entry name" value="GT_GPT_archaea"/>
    <property type="match status" value="1"/>
</dbReference>
<dbReference type="GO" id="GO:0005886">
    <property type="term" value="C:plasma membrane"/>
    <property type="evidence" value="ECO:0007669"/>
    <property type="project" value="UniProtKB-SubCell"/>
</dbReference>
<dbReference type="EMBL" id="MWMI01000003">
    <property type="protein sequence ID" value="RIB35327.1"/>
    <property type="molecule type" value="Genomic_DNA"/>
</dbReference>
<feature type="transmembrane region" description="Helical" evidence="7">
    <location>
        <begin position="315"/>
        <end position="332"/>
    </location>
</feature>
<feature type="transmembrane region" description="Helical" evidence="7">
    <location>
        <begin position="47"/>
        <end position="69"/>
    </location>
</feature>
<dbReference type="PANTHER" id="PTHR22926">
    <property type="entry name" value="PHOSPHO-N-ACETYLMURAMOYL-PENTAPEPTIDE-TRANSFERASE"/>
    <property type="match status" value="1"/>
</dbReference>